<evidence type="ECO:0000313" key="2">
    <source>
        <dbReference type="Proteomes" id="UP001562159"/>
    </source>
</evidence>
<dbReference type="EMBL" id="JBGBPY010000001">
    <property type="protein sequence ID" value="MEY2183487.1"/>
    <property type="molecule type" value="Genomic_DNA"/>
</dbReference>
<keyword evidence="1" id="KW-0489">Methyltransferase</keyword>
<reference evidence="1 2" key="1">
    <citation type="submission" date="2024-07" db="EMBL/GenBank/DDBJ databases">
        <title>Molecular mechanisms and environmental adaptations of flagellar loss and biofilm growth of Rhodanobacter under environmental stress.</title>
        <authorList>
            <person name="Chen M."/>
        </authorList>
    </citation>
    <scope>NUCLEOTIDE SEQUENCE [LARGE SCALE GENOMIC DNA]</scope>
    <source>
        <strain evidence="1 2">RS22</strain>
    </source>
</reference>
<evidence type="ECO:0000313" key="1">
    <source>
        <dbReference type="EMBL" id="MEY2183487.1"/>
    </source>
</evidence>
<dbReference type="PANTHER" id="PTHR43861">
    <property type="entry name" value="TRANS-ACONITATE 2-METHYLTRANSFERASE-RELATED"/>
    <property type="match status" value="1"/>
</dbReference>
<keyword evidence="1" id="KW-0808">Transferase</keyword>
<dbReference type="PANTHER" id="PTHR43861:SF6">
    <property type="entry name" value="METHYLTRANSFERASE TYPE 11"/>
    <property type="match status" value="1"/>
</dbReference>
<comment type="caution">
    <text evidence="1">The sequence shown here is derived from an EMBL/GenBank/DDBJ whole genome shotgun (WGS) entry which is preliminary data.</text>
</comment>
<dbReference type="Proteomes" id="UP001562159">
    <property type="component" value="Unassembled WGS sequence"/>
</dbReference>
<gene>
    <name evidence="1" type="ORF">AB7878_13770</name>
</gene>
<dbReference type="EC" id="2.1.1.64" evidence="1"/>
<keyword evidence="2" id="KW-1185">Reference proteome</keyword>
<dbReference type="GO" id="GO:0032259">
    <property type="term" value="P:methylation"/>
    <property type="evidence" value="ECO:0007669"/>
    <property type="project" value="UniProtKB-KW"/>
</dbReference>
<dbReference type="EC" id="2.1.1.222" evidence="1"/>
<dbReference type="Pfam" id="PF13489">
    <property type="entry name" value="Methyltransf_23"/>
    <property type="match status" value="1"/>
</dbReference>
<dbReference type="Gene3D" id="3.40.50.150">
    <property type="entry name" value="Vaccinia Virus protein VP39"/>
    <property type="match status" value="1"/>
</dbReference>
<dbReference type="InterPro" id="IPR029063">
    <property type="entry name" value="SAM-dependent_MTases_sf"/>
</dbReference>
<dbReference type="GO" id="GO:0102208">
    <property type="term" value="F:2-polyprenyl-6-hydroxyphenol methylase activity"/>
    <property type="evidence" value="ECO:0007669"/>
    <property type="project" value="UniProtKB-EC"/>
</dbReference>
<dbReference type="GO" id="GO:0061542">
    <property type="term" value="F:3-demethylubiquinol 3-O-methyltransferase activity"/>
    <property type="evidence" value="ECO:0007669"/>
    <property type="project" value="UniProtKB-EC"/>
</dbReference>
<name>A0ABV4ASY3_9GAMM</name>
<sequence>MSIPQDIEWTPEQVARFWDYQSHRPSATANYFSVSHGMPVAKRTLSCVAKHKSARILDFGCGTGNFLKFISQLRPDILLHGADFSHESIRIAQKTCASIEPLPDLRTLNRVPTSWASESFDAVFSLEVVEHLANPALEAMLTEIHRLLKNGGYVVITTPNDEDLEQLHTCCPNCGRTFHIWQHVRSWSRNSLIEFMSLHGFALVSANSTELRPLRMRVLLWAARAVGLIKSKPPRILAIFRKQTSTVTDTTQ</sequence>
<proteinExistence type="predicted"/>
<accession>A0ABV4ASY3</accession>
<organism evidence="1 2">
    <name type="scientific">Rhodanobacter humi</name>
    <dbReference type="NCBI Taxonomy" id="1888173"/>
    <lineage>
        <taxon>Bacteria</taxon>
        <taxon>Pseudomonadati</taxon>
        <taxon>Pseudomonadota</taxon>
        <taxon>Gammaproteobacteria</taxon>
        <taxon>Lysobacterales</taxon>
        <taxon>Rhodanobacteraceae</taxon>
        <taxon>Rhodanobacter</taxon>
    </lineage>
</organism>
<protein>
    <submittedName>
        <fullName evidence="1">Class I SAM-dependent methyltransferase</fullName>
        <ecNumber evidence="1">2.1.1.222</ecNumber>
        <ecNumber evidence="1">2.1.1.64</ecNumber>
    </submittedName>
</protein>
<dbReference type="SUPFAM" id="SSF53335">
    <property type="entry name" value="S-adenosyl-L-methionine-dependent methyltransferases"/>
    <property type="match status" value="1"/>
</dbReference>
<dbReference type="CDD" id="cd02440">
    <property type="entry name" value="AdoMet_MTases"/>
    <property type="match status" value="1"/>
</dbReference>